<dbReference type="AlphaFoldDB" id="A0A0C9T8I3"/>
<sequence length="192" mass="22201">MSLPYPPWVKQMIDDMYYRRPSSHLEALLYGPISAIIITLFPPHRMFLVKPQGALRAHPPHILTRASHSSLSSVDSYNDRTLSLVNEGREVFLQLDFLLSKVTTVDRQGAQAQTLLVILEVKRRNEEDNAAIGKMENQYLDRVATKTHSKNMLAFLVLGNRPMYWRKSRGLWVLQDEILRVTRFFATCYSPR</sequence>
<organism evidence="1 3">
    <name type="scientific">Sphaerobolus stellatus (strain SS14)</name>
    <dbReference type="NCBI Taxonomy" id="990650"/>
    <lineage>
        <taxon>Eukaryota</taxon>
        <taxon>Fungi</taxon>
        <taxon>Dikarya</taxon>
        <taxon>Basidiomycota</taxon>
        <taxon>Agaricomycotina</taxon>
        <taxon>Agaricomycetes</taxon>
        <taxon>Phallomycetidae</taxon>
        <taxon>Geastrales</taxon>
        <taxon>Sphaerobolaceae</taxon>
        <taxon>Sphaerobolus</taxon>
    </lineage>
</organism>
<reference evidence="1 3" key="1">
    <citation type="submission" date="2014-06" db="EMBL/GenBank/DDBJ databases">
        <title>Evolutionary Origins and Diversification of the Mycorrhizal Mutualists.</title>
        <authorList>
            <consortium name="DOE Joint Genome Institute"/>
            <consortium name="Mycorrhizal Genomics Consortium"/>
            <person name="Kohler A."/>
            <person name="Kuo A."/>
            <person name="Nagy L.G."/>
            <person name="Floudas D."/>
            <person name="Copeland A."/>
            <person name="Barry K.W."/>
            <person name="Cichocki N."/>
            <person name="Veneault-Fourrey C."/>
            <person name="LaButti K."/>
            <person name="Lindquist E.A."/>
            <person name="Lipzen A."/>
            <person name="Lundell T."/>
            <person name="Morin E."/>
            <person name="Murat C."/>
            <person name="Riley R."/>
            <person name="Ohm R."/>
            <person name="Sun H."/>
            <person name="Tunlid A."/>
            <person name="Henrissat B."/>
            <person name="Grigoriev I.V."/>
            <person name="Hibbett D.S."/>
            <person name="Martin F."/>
        </authorList>
    </citation>
    <scope>NUCLEOTIDE SEQUENCE [LARGE SCALE GENOMIC DNA]</scope>
    <source>
        <strain evidence="1 3">SS14</strain>
    </source>
</reference>
<dbReference type="HOGENOM" id="CLU_1416007_0_0_1"/>
<name>A0A0C9T8I3_SPHS4</name>
<protein>
    <submittedName>
        <fullName evidence="2">Unplaced genomic scaffold SPHSTscaffold_98, whole genome shotgun sequence</fullName>
    </submittedName>
</protein>
<keyword evidence="3" id="KW-1185">Reference proteome</keyword>
<gene>
    <name evidence="2" type="ORF">M422DRAFT_782031</name>
    <name evidence="1" type="ORF">M422DRAFT_785596</name>
</gene>
<evidence type="ECO:0000313" key="3">
    <source>
        <dbReference type="Proteomes" id="UP000054279"/>
    </source>
</evidence>
<accession>A0A0C9T8I3</accession>
<evidence type="ECO:0000313" key="2">
    <source>
        <dbReference type="EMBL" id="KIJ37007.1"/>
    </source>
</evidence>
<dbReference type="EMBL" id="KN837173">
    <property type="protein sequence ID" value="KIJ37007.1"/>
    <property type="molecule type" value="Genomic_DNA"/>
</dbReference>
<dbReference type="Proteomes" id="UP000054279">
    <property type="component" value="Unassembled WGS sequence"/>
</dbReference>
<proteinExistence type="predicted"/>
<evidence type="ECO:0000313" key="1">
    <source>
        <dbReference type="EMBL" id="KIJ25328.1"/>
    </source>
</evidence>
<dbReference type="OrthoDB" id="2690981at2759"/>
<dbReference type="EMBL" id="KN837420">
    <property type="protein sequence ID" value="KIJ25328.1"/>
    <property type="molecule type" value="Genomic_DNA"/>
</dbReference>